<dbReference type="SUPFAM" id="SSF141571">
    <property type="entry name" value="Pentapeptide repeat-like"/>
    <property type="match status" value="1"/>
</dbReference>
<dbReference type="Pfam" id="PF00805">
    <property type="entry name" value="Pentapeptide"/>
    <property type="match status" value="3"/>
</dbReference>
<dbReference type="InterPro" id="IPR051082">
    <property type="entry name" value="Pentapeptide-BTB/POZ_domain"/>
</dbReference>
<keyword evidence="1" id="KW-0472">Membrane</keyword>
<evidence type="ECO:0000313" key="2">
    <source>
        <dbReference type="EMBL" id="MBP1468905.1"/>
    </source>
</evidence>
<organism evidence="2 3">
    <name type="scientific">Candidatus Chloroploca mongolica</name>
    <dbReference type="NCBI Taxonomy" id="2528176"/>
    <lineage>
        <taxon>Bacteria</taxon>
        <taxon>Bacillati</taxon>
        <taxon>Chloroflexota</taxon>
        <taxon>Chloroflexia</taxon>
        <taxon>Chloroflexales</taxon>
        <taxon>Chloroflexineae</taxon>
        <taxon>Oscillochloridaceae</taxon>
        <taxon>Candidatus Chloroploca</taxon>
    </lineage>
</organism>
<name>A0ABS4DHJ9_9CHLR</name>
<dbReference type="InterPro" id="IPR001646">
    <property type="entry name" value="5peptide_repeat"/>
</dbReference>
<keyword evidence="1" id="KW-0812">Transmembrane</keyword>
<evidence type="ECO:0000256" key="1">
    <source>
        <dbReference type="SAM" id="Phobius"/>
    </source>
</evidence>
<dbReference type="PANTHER" id="PTHR14136:SF17">
    <property type="entry name" value="BTB_POZ DOMAIN-CONTAINING PROTEIN KCTD9"/>
    <property type="match status" value="1"/>
</dbReference>
<keyword evidence="1" id="KW-1133">Transmembrane helix</keyword>
<feature type="transmembrane region" description="Helical" evidence="1">
    <location>
        <begin position="64"/>
        <end position="82"/>
    </location>
</feature>
<proteinExistence type="predicted"/>
<dbReference type="Proteomes" id="UP001193081">
    <property type="component" value="Unassembled WGS sequence"/>
</dbReference>
<protein>
    <submittedName>
        <fullName evidence="2">Pentapeptide repeat-containing protein</fullName>
    </submittedName>
</protein>
<dbReference type="RefSeq" id="WP_135482128.1">
    <property type="nucleotide sequence ID" value="NZ_SIJK02000111.1"/>
</dbReference>
<keyword evidence="3" id="KW-1185">Reference proteome</keyword>
<dbReference type="Gene3D" id="2.160.20.80">
    <property type="entry name" value="E3 ubiquitin-protein ligase SopA"/>
    <property type="match status" value="1"/>
</dbReference>
<evidence type="ECO:0000313" key="3">
    <source>
        <dbReference type="Proteomes" id="UP001193081"/>
    </source>
</evidence>
<feature type="transmembrane region" description="Helical" evidence="1">
    <location>
        <begin position="23"/>
        <end position="44"/>
    </location>
</feature>
<sequence>MQRFTNLLISFFKSKINKTNPDYASYGVAVFLVVSALGCLIFGILVDNDFWKVSQWFSKVVSSFYPNIVTDALGIAFTIFILDQLNAKRADRQLKEQLIRQLASPDQGLAIQALEELRSKKWAISDGSLQKARLQRANLQGANLILAELSDADFTLANLQEAIFVGAKMQRAKLCGAILQDASFQGAELCGADMKGAKLQKANFYKAELQSANLFMAEMQGVDLREANLEDADLGKADLRGANLQQAKMKDVDLFQVDMSTANLTGCHIDDKELSRAKSLRRAIMPDGQLYDGHLRLWGDVLGEKILEEVNGNPLPSSEIAEWYEISLDTYRNGQQIYNKNLLISLLNTPLEQ</sequence>
<dbReference type="EMBL" id="SIJK02000111">
    <property type="protein sequence ID" value="MBP1468905.1"/>
    <property type="molecule type" value="Genomic_DNA"/>
</dbReference>
<comment type="caution">
    <text evidence="2">The sequence shown here is derived from an EMBL/GenBank/DDBJ whole genome shotgun (WGS) entry which is preliminary data.</text>
</comment>
<accession>A0ABS4DHJ9</accession>
<reference evidence="2 3" key="1">
    <citation type="submission" date="2021-03" db="EMBL/GenBank/DDBJ databases">
        <authorList>
            <person name="Grouzdev D.S."/>
        </authorList>
    </citation>
    <scope>NUCLEOTIDE SEQUENCE [LARGE SCALE GENOMIC DNA]</scope>
    <source>
        <strain evidence="2 3">M50-1</strain>
    </source>
</reference>
<dbReference type="PANTHER" id="PTHR14136">
    <property type="entry name" value="BTB_POZ DOMAIN-CONTAINING PROTEIN KCTD9"/>
    <property type="match status" value="1"/>
</dbReference>
<gene>
    <name evidence="2" type="ORF">EYB53_024565</name>
</gene>